<gene>
    <name evidence="2" type="ORF">PSYICH_LOCUS1443</name>
</gene>
<dbReference type="Proteomes" id="UP001153636">
    <property type="component" value="Chromosome 10"/>
</dbReference>
<sequence>MCDDDIRKKIEKECACADYQPPCLSLFDRLAIPKGERVLGVYKCHAYHMSKPRVELIKSRLQELYSMTPEETERYFQEALEKARKLALRRKLRRKLRAEFLRRRRKAQEDCAYKFAYKLLVKSMRFAARNPVPPLVCVRLRNLSDIVLEQFCDLRNINHPEREDPDKTGLFMMTIADWFAIAIEIIYYAVQYKKNKELEELERQEERDQMKDKSESTDELVIQTTEPIPDLDCK</sequence>
<dbReference type="AlphaFoldDB" id="A0A9P0CHM2"/>
<dbReference type="EMBL" id="OV651822">
    <property type="protein sequence ID" value="CAH1100213.1"/>
    <property type="molecule type" value="Genomic_DNA"/>
</dbReference>
<keyword evidence="3" id="KW-1185">Reference proteome</keyword>
<evidence type="ECO:0000313" key="3">
    <source>
        <dbReference type="Proteomes" id="UP001153636"/>
    </source>
</evidence>
<evidence type="ECO:0000256" key="1">
    <source>
        <dbReference type="SAM" id="MobiDB-lite"/>
    </source>
</evidence>
<feature type="compositionally biased region" description="Basic and acidic residues" evidence="1">
    <location>
        <begin position="204"/>
        <end position="216"/>
    </location>
</feature>
<protein>
    <submittedName>
        <fullName evidence="2">Uncharacterized protein</fullName>
    </submittedName>
</protein>
<dbReference type="OrthoDB" id="46913at2759"/>
<proteinExistence type="predicted"/>
<organism evidence="2 3">
    <name type="scientific">Psylliodes chrysocephalus</name>
    <dbReference type="NCBI Taxonomy" id="3402493"/>
    <lineage>
        <taxon>Eukaryota</taxon>
        <taxon>Metazoa</taxon>
        <taxon>Ecdysozoa</taxon>
        <taxon>Arthropoda</taxon>
        <taxon>Hexapoda</taxon>
        <taxon>Insecta</taxon>
        <taxon>Pterygota</taxon>
        <taxon>Neoptera</taxon>
        <taxon>Endopterygota</taxon>
        <taxon>Coleoptera</taxon>
        <taxon>Polyphaga</taxon>
        <taxon>Cucujiformia</taxon>
        <taxon>Chrysomeloidea</taxon>
        <taxon>Chrysomelidae</taxon>
        <taxon>Galerucinae</taxon>
        <taxon>Alticini</taxon>
        <taxon>Psylliodes</taxon>
    </lineage>
</organism>
<reference evidence="2" key="1">
    <citation type="submission" date="2022-01" db="EMBL/GenBank/DDBJ databases">
        <authorList>
            <person name="King R."/>
        </authorList>
    </citation>
    <scope>NUCLEOTIDE SEQUENCE</scope>
</reference>
<feature type="region of interest" description="Disordered" evidence="1">
    <location>
        <begin position="202"/>
        <end position="234"/>
    </location>
</feature>
<name>A0A9P0CHM2_9CUCU</name>
<accession>A0A9P0CHM2</accession>
<evidence type="ECO:0000313" key="2">
    <source>
        <dbReference type="EMBL" id="CAH1100213.1"/>
    </source>
</evidence>